<feature type="compositionally biased region" description="Low complexity" evidence="5">
    <location>
        <begin position="277"/>
        <end position="293"/>
    </location>
</feature>
<feature type="domain" description="ABC transporter" evidence="6">
    <location>
        <begin position="30"/>
        <end position="249"/>
    </location>
</feature>
<protein>
    <submittedName>
        <fullName evidence="7">ATP-binding cassette domain-containing protein</fullName>
    </submittedName>
</protein>
<dbReference type="SUPFAM" id="SSF52540">
    <property type="entry name" value="P-loop containing nucleoside triphosphate hydrolases"/>
    <property type="match status" value="1"/>
</dbReference>
<evidence type="ECO:0000256" key="3">
    <source>
        <dbReference type="ARBA" id="ARBA00022741"/>
    </source>
</evidence>
<evidence type="ECO:0000313" key="8">
    <source>
        <dbReference type="Proteomes" id="UP000639419"/>
    </source>
</evidence>
<dbReference type="Pfam" id="PF14524">
    <property type="entry name" value="Wzt_C"/>
    <property type="match status" value="1"/>
</dbReference>
<dbReference type="CDD" id="cd10147">
    <property type="entry name" value="Wzt_C-like"/>
    <property type="match status" value="1"/>
</dbReference>
<dbReference type="InterPro" id="IPR029439">
    <property type="entry name" value="Wzt_C"/>
</dbReference>
<dbReference type="Gene3D" id="3.40.50.300">
    <property type="entry name" value="P-loop containing nucleotide triphosphate hydrolases"/>
    <property type="match status" value="1"/>
</dbReference>
<evidence type="ECO:0000256" key="5">
    <source>
        <dbReference type="SAM" id="MobiDB-lite"/>
    </source>
</evidence>
<dbReference type="RefSeq" id="WP_174440781.1">
    <property type="nucleotide sequence ID" value="NZ_BAABCC010000001.1"/>
</dbReference>
<dbReference type="InterPro" id="IPR003593">
    <property type="entry name" value="AAA+_ATPase"/>
</dbReference>
<dbReference type="InterPro" id="IPR015860">
    <property type="entry name" value="ABC_transpr_TagH-like"/>
</dbReference>
<evidence type="ECO:0000256" key="1">
    <source>
        <dbReference type="ARBA" id="ARBA00005417"/>
    </source>
</evidence>
<organism evidence="7 8">
    <name type="scientific">Azospirillum formosense</name>
    <dbReference type="NCBI Taxonomy" id="861533"/>
    <lineage>
        <taxon>Bacteria</taxon>
        <taxon>Pseudomonadati</taxon>
        <taxon>Pseudomonadota</taxon>
        <taxon>Alphaproteobacteria</taxon>
        <taxon>Rhodospirillales</taxon>
        <taxon>Azospirillaceae</taxon>
        <taxon>Azospirillum</taxon>
    </lineage>
</organism>
<dbReference type="Proteomes" id="UP000639419">
    <property type="component" value="Unassembled WGS sequence"/>
</dbReference>
<keyword evidence="4 7" id="KW-0067">ATP-binding</keyword>
<dbReference type="GO" id="GO:0005524">
    <property type="term" value="F:ATP binding"/>
    <property type="evidence" value="ECO:0007669"/>
    <property type="project" value="UniProtKB-KW"/>
</dbReference>
<feature type="compositionally biased region" description="Polar residues" evidence="5">
    <location>
        <begin position="259"/>
        <end position="268"/>
    </location>
</feature>
<name>A0ABX2L1Y7_9PROT</name>
<dbReference type="PANTHER" id="PTHR46743">
    <property type="entry name" value="TEICHOIC ACIDS EXPORT ATP-BINDING PROTEIN TAGH"/>
    <property type="match status" value="1"/>
</dbReference>
<reference evidence="7 8" key="1">
    <citation type="submission" date="2019-10" db="EMBL/GenBank/DDBJ databases">
        <title>Genome sequence of Azospirillum formosense CC-Nfb-7.</title>
        <authorList>
            <person name="Ambrosini A."/>
            <person name="Sant'Anna F.H."/>
            <person name="Cassan F.D."/>
            <person name="Souza E.M."/>
            <person name="Passaglia L.M.P."/>
        </authorList>
    </citation>
    <scope>NUCLEOTIDE SEQUENCE [LARGE SCALE GENOMIC DNA]</scope>
    <source>
        <strain evidence="7 8">CC-NFb-7</strain>
    </source>
</reference>
<dbReference type="InterPro" id="IPR017871">
    <property type="entry name" value="ABC_transporter-like_CS"/>
</dbReference>
<comment type="similarity">
    <text evidence="1">Belongs to the ABC transporter superfamily.</text>
</comment>
<dbReference type="SMART" id="SM00382">
    <property type="entry name" value="AAA"/>
    <property type="match status" value="1"/>
</dbReference>
<evidence type="ECO:0000313" key="7">
    <source>
        <dbReference type="EMBL" id="NUB21972.1"/>
    </source>
</evidence>
<dbReference type="CDD" id="cd03220">
    <property type="entry name" value="ABC_KpsT_Wzt"/>
    <property type="match status" value="1"/>
</dbReference>
<gene>
    <name evidence="7" type="ORF">GBZ26_22635</name>
</gene>
<dbReference type="Gene3D" id="2.70.50.60">
    <property type="entry name" value="abc- transporter (atp binding component) like domain"/>
    <property type="match status" value="1"/>
</dbReference>
<proteinExistence type="inferred from homology"/>
<dbReference type="PROSITE" id="PS50893">
    <property type="entry name" value="ABC_TRANSPORTER_2"/>
    <property type="match status" value="1"/>
</dbReference>
<keyword evidence="8" id="KW-1185">Reference proteome</keyword>
<dbReference type="InterPro" id="IPR003439">
    <property type="entry name" value="ABC_transporter-like_ATP-bd"/>
</dbReference>
<comment type="caution">
    <text evidence="7">The sequence shown here is derived from an EMBL/GenBank/DDBJ whole genome shotgun (WGS) entry which is preliminary data.</text>
</comment>
<dbReference type="PANTHER" id="PTHR46743:SF2">
    <property type="entry name" value="TEICHOIC ACIDS EXPORT ATP-BINDING PROTEIN TAGH"/>
    <property type="match status" value="1"/>
</dbReference>
<dbReference type="EMBL" id="WHOR01000226">
    <property type="protein sequence ID" value="NUB21972.1"/>
    <property type="molecule type" value="Genomic_DNA"/>
</dbReference>
<dbReference type="InterPro" id="IPR027417">
    <property type="entry name" value="P-loop_NTPase"/>
</dbReference>
<dbReference type="Pfam" id="PF00005">
    <property type="entry name" value="ABC_tran"/>
    <property type="match status" value="1"/>
</dbReference>
<feature type="region of interest" description="Disordered" evidence="5">
    <location>
        <begin position="251"/>
        <end position="293"/>
    </location>
</feature>
<keyword evidence="3" id="KW-0547">Nucleotide-binding</keyword>
<evidence type="ECO:0000256" key="4">
    <source>
        <dbReference type="ARBA" id="ARBA00022840"/>
    </source>
</evidence>
<accession>A0ABX2L1Y7</accession>
<keyword evidence="2" id="KW-0813">Transport</keyword>
<evidence type="ECO:0000256" key="2">
    <source>
        <dbReference type="ARBA" id="ARBA00022448"/>
    </source>
</evidence>
<evidence type="ECO:0000259" key="6">
    <source>
        <dbReference type="PROSITE" id="PS50893"/>
    </source>
</evidence>
<dbReference type="InterPro" id="IPR050683">
    <property type="entry name" value="Bact_Polysacc_Export_ATP-bd"/>
</dbReference>
<sequence length="471" mass="50709">MTQESAIVASGIGKRYRVYRSPRQRMLDWLPGESRHPRYREVWALRDVSFELKRGRCLGVIGSNGSGKSTLLKILTGVAQPTTGTVSVKGRVLSLLELGTGFNPELTGRQNVVASASLMGLPPDFAAERMGDIAAFADIGVHFDHPVRTYSSGMFVRLAFATYMHMEPELFIVDEALSVGDLFFQQKCAVAMRNLRARGVTLLFASHDMTAVQELCDEAILLDRGHVAAHGIPTQTITRYLAIQGERQSKAVSAARQPSPASTPTSQDAGAEKAVAEKAAAGETAAEGAGSETGLPALIRRDDLLQGRRGTGVGGCLIPALRLIDRQGNPVGQARCGMELGIQALIRAQGDVEEPNFGIDLVDPQGRSVMSVGSSNRDVWIGPLGAGEERVVTAWLRLAVPPGRYRLSVAVGECRRLDPYHAVFHDLYPEFTELDVLPDDGAAMFDGVADIGIAVETFAMENRCAARVEPT</sequence>
<dbReference type="PROSITE" id="PS00211">
    <property type="entry name" value="ABC_TRANSPORTER_1"/>
    <property type="match status" value="1"/>
</dbReference>